<accession>A0A0E9TC29</accession>
<reference evidence="1" key="2">
    <citation type="journal article" date="2015" name="Fish Shellfish Immunol.">
        <title>Early steps in the European eel (Anguilla anguilla)-Vibrio vulnificus interaction in the gills: Role of the RtxA13 toxin.</title>
        <authorList>
            <person name="Callol A."/>
            <person name="Pajuelo D."/>
            <person name="Ebbesson L."/>
            <person name="Teles M."/>
            <person name="MacKenzie S."/>
            <person name="Amaro C."/>
        </authorList>
    </citation>
    <scope>NUCLEOTIDE SEQUENCE</scope>
</reference>
<reference evidence="1" key="1">
    <citation type="submission" date="2014-11" db="EMBL/GenBank/DDBJ databases">
        <authorList>
            <person name="Amaro Gonzalez C."/>
        </authorList>
    </citation>
    <scope>NUCLEOTIDE SEQUENCE</scope>
</reference>
<dbReference type="EMBL" id="GBXM01057401">
    <property type="protein sequence ID" value="JAH51176.1"/>
    <property type="molecule type" value="Transcribed_RNA"/>
</dbReference>
<dbReference type="AlphaFoldDB" id="A0A0E9TC29"/>
<sequence length="30" mass="3590">MYCNGLQWKESKRGLDTMPQQKQTVLVPFY</sequence>
<protein>
    <submittedName>
        <fullName evidence="1">Uncharacterized protein</fullName>
    </submittedName>
</protein>
<name>A0A0E9TC29_ANGAN</name>
<evidence type="ECO:0000313" key="1">
    <source>
        <dbReference type="EMBL" id="JAH51176.1"/>
    </source>
</evidence>
<organism evidence="1">
    <name type="scientific">Anguilla anguilla</name>
    <name type="common">European freshwater eel</name>
    <name type="synonym">Muraena anguilla</name>
    <dbReference type="NCBI Taxonomy" id="7936"/>
    <lineage>
        <taxon>Eukaryota</taxon>
        <taxon>Metazoa</taxon>
        <taxon>Chordata</taxon>
        <taxon>Craniata</taxon>
        <taxon>Vertebrata</taxon>
        <taxon>Euteleostomi</taxon>
        <taxon>Actinopterygii</taxon>
        <taxon>Neopterygii</taxon>
        <taxon>Teleostei</taxon>
        <taxon>Anguilliformes</taxon>
        <taxon>Anguillidae</taxon>
        <taxon>Anguilla</taxon>
    </lineage>
</organism>
<proteinExistence type="predicted"/>